<organism evidence="2 3">
    <name type="scientific">Amylocarpus encephaloides</name>
    <dbReference type="NCBI Taxonomy" id="45428"/>
    <lineage>
        <taxon>Eukaryota</taxon>
        <taxon>Fungi</taxon>
        <taxon>Dikarya</taxon>
        <taxon>Ascomycota</taxon>
        <taxon>Pezizomycotina</taxon>
        <taxon>Leotiomycetes</taxon>
        <taxon>Helotiales</taxon>
        <taxon>Helotiales incertae sedis</taxon>
        <taxon>Amylocarpus</taxon>
    </lineage>
</organism>
<keyword evidence="3" id="KW-1185">Reference proteome</keyword>
<comment type="caution">
    <text evidence="2">The sequence shown here is derived from an EMBL/GenBank/DDBJ whole genome shotgun (WGS) entry which is preliminary data.</text>
</comment>
<dbReference type="Proteomes" id="UP000824998">
    <property type="component" value="Unassembled WGS sequence"/>
</dbReference>
<dbReference type="EMBL" id="MU251451">
    <property type="protein sequence ID" value="KAG9234809.1"/>
    <property type="molecule type" value="Genomic_DNA"/>
</dbReference>
<proteinExistence type="predicted"/>
<evidence type="ECO:0000256" key="1">
    <source>
        <dbReference type="SAM" id="MobiDB-lite"/>
    </source>
</evidence>
<evidence type="ECO:0000313" key="3">
    <source>
        <dbReference type="Proteomes" id="UP000824998"/>
    </source>
</evidence>
<feature type="region of interest" description="Disordered" evidence="1">
    <location>
        <begin position="87"/>
        <end position="113"/>
    </location>
</feature>
<evidence type="ECO:0000313" key="2">
    <source>
        <dbReference type="EMBL" id="KAG9234809.1"/>
    </source>
</evidence>
<protein>
    <submittedName>
        <fullName evidence="2">Uncharacterized protein</fullName>
    </submittedName>
</protein>
<feature type="compositionally biased region" description="Basic and acidic residues" evidence="1">
    <location>
        <begin position="98"/>
        <end position="113"/>
    </location>
</feature>
<name>A0A9P8C5P5_9HELO</name>
<sequence length="113" mass="12375">MTEPRNMKHNLTGRKVTSPIAALTMAILLFVYARTSIQAAKRNAQKHREADGGQINWHNESLRRHGKLEPPEQQGTVSQIVGLAKENVGGSKAGGGTETEKLIRERVAGKGRH</sequence>
<reference evidence="2" key="1">
    <citation type="journal article" date="2021" name="IMA Fungus">
        <title>Genomic characterization of three marine fungi, including Emericellopsis atlantica sp. nov. with signatures of a generalist lifestyle and marine biomass degradation.</title>
        <authorList>
            <person name="Hagestad O.C."/>
            <person name="Hou L."/>
            <person name="Andersen J.H."/>
            <person name="Hansen E.H."/>
            <person name="Altermark B."/>
            <person name="Li C."/>
            <person name="Kuhnert E."/>
            <person name="Cox R.J."/>
            <person name="Crous P.W."/>
            <person name="Spatafora J.W."/>
            <person name="Lail K."/>
            <person name="Amirebrahimi M."/>
            <person name="Lipzen A."/>
            <person name="Pangilinan J."/>
            <person name="Andreopoulos W."/>
            <person name="Hayes R.D."/>
            <person name="Ng V."/>
            <person name="Grigoriev I.V."/>
            <person name="Jackson S.A."/>
            <person name="Sutton T.D.S."/>
            <person name="Dobson A.D.W."/>
            <person name="Rama T."/>
        </authorList>
    </citation>
    <scope>NUCLEOTIDE SEQUENCE</scope>
    <source>
        <strain evidence="2">TRa018bII</strain>
    </source>
</reference>
<accession>A0A9P8C5P5</accession>
<gene>
    <name evidence="2" type="ORF">BJ875DRAFT_483830</name>
</gene>
<dbReference type="OrthoDB" id="5304367at2759"/>
<dbReference type="AlphaFoldDB" id="A0A9P8C5P5"/>